<gene>
    <name evidence="1" type="ORF">BLNAU_15275</name>
</gene>
<dbReference type="EMBL" id="JARBJD010000149">
    <property type="protein sequence ID" value="KAK2949793.1"/>
    <property type="molecule type" value="Genomic_DNA"/>
</dbReference>
<protein>
    <submittedName>
        <fullName evidence="1">Uncharacterized protein</fullName>
    </submittedName>
</protein>
<dbReference type="Proteomes" id="UP001281761">
    <property type="component" value="Unassembled WGS sequence"/>
</dbReference>
<name>A0ABQ9XB85_9EUKA</name>
<reference evidence="1 2" key="1">
    <citation type="journal article" date="2022" name="bioRxiv">
        <title>Genomics of Preaxostyla Flagellates Illuminates Evolutionary Transitions and the Path Towards Mitochondrial Loss.</title>
        <authorList>
            <person name="Novak L.V.F."/>
            <person name="Treitli S.C."/>
            <person name="Pyrih J."/>
            <person name="Halakuc P."/>
            <person name="Pipaliya S.V."/>
            <person name="Vacek V."/>
            <person name="Brzon O."/>
            <person name="Soukal P."/>
            <person name="Eme L."/>
            <person name="Dacks J.B."/>
            <person name="Karnkowska A."/>
            <person name="Elias M."/>
            <person name="Hampl V."/>
        </authorList>
    </citation>
    <scope>NUCLEOTIDE SEQUENCE [LARGE SCALE GENOMIC DNA]</scope>
    <source>
        <strain evidence="1">NAU3</strain>
        <tissue evidence="1">Gut</tissue>
    </source>
</reference>
<keyword evidence="2" id="KW-1185">Reference proteome</keyword>
<sequence length="947" mass="107189">MMLQITYPPHHISSPLIIVSPLQSTSLFFPPALGFLNYPLPRNATEKSLDDFENGTSGAFILKTGQTIAAGRDICPTVRNNEWDKPDQTAAIRVNMERREAVLFLDDMEQNGIFTDIPSPLCLGITVEASDETKMIEIVHLKELPPSKPVQRDRSTVLYSTRKDTLVTLPERLMKRGGMWTPHTAIVTAPIKKGVWEWKIRIPSSFHGSTTIGFLANPLLDCSAPTICGQTINKTGGETTIRVDMEKREAQLFLEGKEQPEIFTNIPVEIRLAVNYAHLEVSIKDRIVHLKRLDLALVRTQPKLENTPNFWPGTNSLETLDTKAHKLKQSRLIQIVRRDAEPKWRTAYTFPIEEGEWELKIRSIHVPLWQTRLFFASTPLPLGACTTSFRTSEDGDGGYYDLWNGSMHRPGHIFPLNLNRQCRTFGQTAAIRVDMSKREARLFVDDVEQPGVFASIPPSLCLGICVVLNEIILASQNQDRISLEVLGLKKLPQSPSPLSSNTPTCLNGTSCLINLDPSKIAFSPTTITAEKKDIRDFEYQRSSLTSRSSQTFSSHSIEIKPRTSMFAERHHRCLGSIGSNHHATGAIPHQRENLRERPARRDAHQDLNAAARFFVVAKGDPPTRIAISGAFGRYDNRSYDLSDVSDSVTLLRDVGGKGSFTDSRTSSDSDENHSLFVRCEVMRYHQAREHHYRGSNDRNHTPKVSTNPVGCALSPTSYQYTQYETELELAHLKQFYKIRILRNSRDDCFVSNTTDVMANACNCYGFYEHRWSLSPDRASEHDDAHQRVMPTLSCLNSTFIIIVDTSEPVMNLSSLFVDVIYILPFLSSASYQPLSNKKYQLNTAVTPLNVIDRSPLENRSMNRRLKVTKTTPFNWEGGGGWMKIRLLRVLLFAFFYHRDNLVPTKHRQTPRQNFRDGNCERTEWYFCIATPIISGTTIWIDSSNSTK</sequence>
<evidence type="ECO:0000313" key="2">
    <source>
        <dbReference type="Proteomes" id="UP001281761"/>
    </source>
</evidence>
<accession>A0ABQ9XB85</accession>
<evidence type="ECO:0000313" key="1">
    <source>
        <dbReference type="EMBL" id="KAK2949793.1"/>
    </source>
</evidence>
<organism evidence="1 2">
    <name type="scientific">Blattamonas nauphoetae</name>
    <dbReference type="NCBI Taxonomy" id="2049346"/>
    <lineage>
        <taxon>Eukaryota</taxon>
        <taxon>Metamonada</taxon>
        <taxon>Preaxostyla</taxon>
        <taxon>Oxymonadida</taxon>
        <taxon>Blattamonas</taxon>
    </lineage>
</organism>
<proteinExistence type="predicted"/>
<comment type="caution">
    <text evidence="1">The sequence shown here is derived from an EMBL/GenBank/DDBJ whole genome shotgun (WGS) entry which is preliminary data.</text>
</comment>